<keyword evidence="1" id="KW-0436">Ligase</keyword>
<name>A0ACD4CHD2_9BACI</name>
<organism evidence="1 2">
    <name type="scientific">Rossellomorea vietnamensis</name>
    <dbReference type="NCBI Taxonomy" id="218284"/>
    <lineage>
        <taxon>Bacteria</taxon>
        <taxon>Bacillati</taxon>
        <taxon>Bacillota</taxon>
        <taxon>Bacilli</taxon>
        <taxon>Bacillales</taxon>
        <taxon>Bacillaceae</taxon>
        <taxon>Rossellomorea</taxon>
    </lineage>
</organism>
<evidence type="ECO:0000313" key="1">
    <source>
        <dbReference type="EMBL" id="UXH46767.1"/>
    </source>
</evidence>
<proteinExistence type="predicted"/>
<evidence type="ECO:0000313" key="2">
    <source>
        <dbReference type="Proteomes" id="UP001064027"/>
    </source>
</evidence>
<dbReference type="EMBL" id="CP104558">
    <property type="protein sequence ID" value="UXH46767.1"/>
    <property type="molecule type" value="Genomic_DNA"/>
</dbReference>
<sequence length="428" mass="48082">MKKMDYQNVKGTQDYLPEAEVIRREVRRTLEDVFIQYGCKPLETPILNYTELLASKYAGGAEILEEMYTLTDRGERDLALRYDLTIPFAKVAAMNPTIPMPFKRYEIGKVFRDGPIKAGRFREFTQCDVDIVGVESQVAEAELMMMALDAFGKLDMKVTIQYNNRKLLTGMLEVFGVEADQINQAVLILDKLEKIGVESVISELSELSIADSTSRLIQQFLTDCDNNRLGYFESYADQNGQIREGLDELKELTSYLDFLEINEQCVFNPFLARGLEIYTGTIYEIFLTDGSITSSIGSGGRYDNAIGGLLGTGENVSTVGISFGLDVIYAAIMTTKQNGKKSATVDYYVIPLGTGKEALRVANDLRKKGYIVEVEMSSRKLGKLLEKANKEGVRNVIVIGEEEVRKNQFKVKDMETGEEKVWEMNALK</sequence>
<reference evidence="1" key="1">
    <citation type="submission" date="2022-09" db="EMBL/GenBank/DDBJ databases">
        <title>Complete genome sequence of Rossellomorea vietnamensis strain RL-WG62, a newly isolated PGPR with the potential for plant salinity stress alleviation.</title>
        <authorList>
            <person name="Ren L."/>
            <person name="Wang G."/>
            <person name="Hu H."/>
        </authorList>
    </citation>
    <scope>NUCLEOTIDE SEQUENCE</scope>
    <source>
        <strain evidence="1">RL-WG62</strain>
    </source>
</reference>
<gene>
    <name evidence="1" type="ORF">N5C46_09275</name>
</gene>
<dbReference type="EC" id="6.1.1.21" evidence="1"/>
<keyword evidence="2" id="KW-1185">Reference proteome</keyword>
<accession>A0ACD4CHD2</accession>
<dbReference type="Proteomes" id="UP001064027">
    <property type="component" value="Chromosome"/>
</dbReference>
<protein>
    <submittedName>
        <fullName evidence="1">Histidine--tRNA ligase</fullName>
        <ecNumber evidence="1">6.1.1.21</ecNumber>
    </submittedName>
</protein>